<reference evidence="2" key="1">
    <citation type="submission" date="2022-07" db="EMBL/GenBank/DDBJ databases">
        <title>Taxonomy of Aspergillus series Nigri: significant species reduction supported by multi-species coalescent approaches.</title>
        <authorList>
            <person name="Bian C."/>
            <person name="Kusuya Y."/>
            <person name="Sklenar F."/>
            <person name="D'hooge E."/>
            <person name="Yaguchi T."/>
            <person name="Takahashi H."/>
            <person name="Hubka V."/>
        </authorList>
    </citation>
    <scope>NUCLEOTIDE SEQUENCE</scope>
    <source>
        <strain evidence="2">IFM 56815</strain>
    </source>
</reference>
<keyword evidence="1" id="KW-0472">Membrane</keyword>
<dbReference type="Proteomes" id="UP001144157">
    <property type="component" value="Unassembled WGS sequence"/>
</dbReference>
<evidence type="ECO:0000313" key="3">
    <source>
        <dbReference type="Proteomes" id="UP001144157"/>
    </source>
</evidence>
<organism evidence="2 3">
    <name type="scientific">Aspergillus tubingensis</name>
    <dbReference type="NCBI Taxonomy" id="5068"/>
    <lineage>
        <taxon>Eukaryota</taxon>
        <taxon>Fungi</taxon>
        <taxon>Dikarya</taxon>
        <taxon>Ascomycota</taxon>
        <taxon>Pezizomycotina</taxon>
        <taxon>Eurotiomycetes</taxon>
        <taxon>Eurotiomycetidae</taxon>
        <taxon>Eurotiales</taxon>
        <taxon>Aspergillaceae</taxon>
        <taxon>Aspergillus</taxon>
        <taxon>Aspergillus subgen. Circumdati</taxon>
    </lineage>
</organism>
<gene>
    <name evidence="2" type="ORF">AtubIFM56815_010856</name>
</gene>
<dbReference type="AlphaFoldDB" id="A0A9W6AT83"/>
<proteinExistence type="predicted"/>
<evidence type="ECO:0000256" key="1">
    <source>
        <dbReference type="SAM" id="Phobius"/>
    </source>
</evidence>
<keyword evidence="1" id="KW-1133">Transmembrane helix</keyword>
<protein>
    <submittedName>
        <fullName evidence="2">Uncharacterized protein</fullName>
    </submittedName>
</protein>
<keyword evidence="1" id="KW-0812">Transmembrane</keyword>
<accession>A0A9W6AT83</accession>
<name>A0A9W6AT83_ASPTU</name>
<sequence>MDYATISVNVIQLLVDVVPFETLSDNFFKVKDLVDRKDTMEFGIRNWIWWLGVLERYMGGGSSSSVRDVGGLATVNEWRERAQEIYDKRQEIKGKYENCQGSGWWAVGWKPRVYLDGGELKKLEGEFKALVSEIKGMLILWMFMWVMAFGLSFLGGVGGGVVSPGRRIR</sequence>
<evidence type="ECO:0000313" key="2">
    <source>
        <dbReference type="EMBL" id="GLA86587.1"/>
    </source>
</evidence>
<comment type="caution">
    <text evidence="2">The sequence shown here is derived from an EMBL/GenBank/DDBJ whole genome shotgun (WGS) entry which is preliminary data.</text>
</comment>
<feature type="transmembrane region" description="Helical" evidence="1">
    <location>
        <begin position="138"/>
        <end position="162"/>
    </location>
</feature>
<dbReference type="EMBL" id="BRPE01000008">
    <property type="protein sequence ID" value="GLA86587.1"/>
    <property type="molecule type" value="Genomic_DNA"/>
</dbReference>